<dbReference type="KEGG" id="lng:BSQ50_00110"/>
<reference evidence="3 4" key="1">
    <citation type="submission" date="2016-11" db="EMBL/GenBank/DDBJ databases">
        <title>Interaction between Lactobacillus species and yeast in water kefir.</title>
        <authorList>
            <person name="Behr J."/>
            <person name="Xu D."/>
            <person name="Vogel R.F."/>
        </authorList>
    </citation>
    <scope>NUCLEOTIDE SEQUENCE [LARGE SCALE GENOMIC DNA]</scope>
    <source>
        <strain evidence="3 4">TMW 1.1827</strain>
    </source>
</reference>
<proteinExistence type="predicted"/>
<evidence type="ECO:0000313" key="3">
    <source>
        <dbReference type="EMBL" id="AUJ31109.1"/>
    </source>
</evidence>
<keyword evidence="4" id="KW-1185">Reference proteome</keyword>
<dbReference type="EMBL" id="CP018180">
    <property type="protein sequence ID" value="AUJ31109.1"/>
    <property type="molecule type" value="Genomic_DNA"/>
</dbReference>
<dbReference type="CDD" id="cd15787">
    <property type="entry name" value="YycH_N"/>
    <property type="match status" value="1"/>
</dbReference>
<dbReference type="InterPro" id="IPR042274">
    <property type="entry name" value="YycH/YycI_2"/>
</dbReference>
<dbReference type="RefSeq" id="WP_187343755.1">
    <property type="nucleotide sequence ID" value="NZ_CP018180.1"/>
</dbReference>
<keyword evidence="1" id="KW-1133">Transmembrane helix</keyword>
<keyword evidence="1" id="KW-0812">Transmembrane</keyword>
<gene>
    <name evidence="3" type="ORF">BSQ50_00110</name>
</gene>
<dbReference type="AlphaFoldDB" id="A0A3S6QTN7"/>
<name>A0A3S6QTN7_9LACO</name>
<accession>A0A3S6QTN7</accession>
<keyword evidence="1" id="KW-0472">Membrane</keyword>
<dbReference type="Pfam" id="PF07435">
    <property type="entry name" value="YycH"/>
    <property type="match status" value="1"/>
</dbReference>
<evidence type="ECO:0000259" key="2">
    <source>
        <dbReference type="Pfam" id="PF07435"/>
    </source>
</evidence>
<feature type="domain" description="Regulatory protein YycH" evidence="2">
    <location>
        <begin position="12"/>
        <end position="436"/>
    </location>
</feature>
<dbReference type="Proteomes" id="UP000324497">
    <property type="component" value="Chromosome"/>
</dbReference>
<sequence>MKLRNFLLHSGLIITVIISILLTAIIWLNPATFQHNSKATTATGDTLQNNDHKEIGDVFLPTQVVLSESNNLYQLVSSHVDLVQSFRQQITKQKVQQISRHKNLTDYQSFLKQNNAIVLNYGSPVTIRLFNQAFKQKITKYQNLKYNRILIPLNSKGVIYLLNDSDKNVFQITFKQLIWNKIKQQLKNKNIQQLPVEYELENSQYQLAYKQAITLPSYSYLINKVNASSLVPELLNSDGQSTITTKVQKNQTVYSDGGDNRMVISNKTGKVTFSSYSNLNYYTGTKRSHVESLSYNDLLKQSFIRINSIGNSLDDVRFDRFDSTSETATFHSFVAGFPIINSNDYGGFRIQILNAGGQQYNFSIYSLQVMVPSSGRQLTLPATAQVYQSLIQAGYAPAKIKGIKIGYRWQTNHSSKLVADLIPSYFVNINGKWSSYSSLLENTDTSNTR</sequence>
<dbReference type="InterPro" id="IPR009996">
    <property type="entry name" value="YycH"/>
</dbReference>
<protein>
    <recommendedName>
        <fullName evidence="2">Regulatory protein YycH domain-containing protein</fullName>
    </recommendedName>
</protein>
<organism evidence="3 4">
    <name type="scientific">Liquorilactobacillus nagelii</name>
    <dbReference type="NCBI Taxonomy" id="82688"/>
    <lineage>
        <taxon>Bacteria</taxon>
        <taxon>Bacillati</taxon>
        <taxon>Bacillota</taxon>
        <taxon>Bacilli</taxon>
        <taxon>Lactobacillales</taxon>
        <taxon>Lactobacillaceae</taxon>
        <taxon>Liquorilactobacillus</taxon>
    </lineage>
</organism>
<dbReference type="Gene3D" id="3.30.310.160">
    <property type="entry name" value="YycH protein, domain 2"/>
    <property type="match status" value="1"/>
</dbReference>
<feature type="transmembrane region" description="Helical" evidence="1">
    <location>
        <begin position="7"/>
        <end position="28"/>
    </location>
</feature>
<evidence type="ECO:0000256" key="1">
    <source>
        <dbReference type="SAM" id="Phobius"/>
    </source>
</evidence>
<evidence type="ECO:0000313" key="4">
    <source>
        <dbReference type="Proteomes" id="UP000324497"/>
    </source>
</evidence>